<dbReference type="Proteomes" id="UP000070400">
    <property type="component" value="Unassembled WGS sequence"/>
</dbReference>
<organism evidence="1 2">
    <name type="scientific">candidate division MSBL1 archaeon SCGC-AAA261D19</name>
    <dbReference type="NCBI Taxonomy" id="1698273"/>
    <lineage>
        <taxon>Archaea</taxon>
        <taxon>Methanobacteriati</taxon>
        <taxon>Methanobacteriota</taxon>
        <taxon>candidate division MSBL1</taxon>
    </lineage>
</organism>
<accession>A0A133V6W3</accession>
<comment type="caution">
    <text evidence="1">The sequence shown here is derived from an EMBL/GenBank/DDBJ whole genome shotgun (WGS) entry which is preliminary data.</text>
</comment>
<proteinExistence type="predicted"/>
<dbReference type="InterPro" id="IPR036388">
    <property type="entry name" value="WH-like_DNA-bd_sf"/>
</dbReference>
<evidence type="ECO:0000313" key="1">
    <source>
        <dbReference type="EMBL" id="KXB02185.1"/>
    </source>
</evidence>
<gene>
    <name evidence="1" type="ORF">AKJ43_02250</name>
</gene>
<dbReference type="AlphaFoldDB" id="A0A133V6W3"/>
<protein>
    <submittedName>
        <fullName evidence="1">Uncharacterized protein</fullName>
    </submittedName>
</protein>
<dbReference type="EMBL" id="LHXX01000022">
    <property type="protein sequence ID" value="KXB02185.1"/>
    <property type="molecule type" value="Genomic_DNA"/>
</dbReference>
<dbReference type="SUPFAM" id="SSF46785">
    <property type="entry name" value="Winged helix' DNA-binding domain"/>
    <property type="match status" value="1"/>
</dbReference>
<evidence type="ECO:0000313" key="2">
    <source>
        <dbReference type="Proteomes" id="UP000070400"/>
    </source>
</evidence>
<dbReference type="InterPro" id="IPR036390">
    <property type="entry name" value="WH_DNA-bd_sf"/>
</dbReference>
<sequence length="274" mass="32259">MYESSTKQIMRYLYLEGKSRFKDIRDHLDKKKGTVGNLLKRAKNEGFIKQEHPYGQYELTEKGRKQVEVWFQDEEEIKQIIKESKEGTSGSISYENYLREKLLVRGRLEPDVHSNQIDKYFRETLAPARGGHWFEIRWGGGDFIKSPMSPPPYFRGYFDGGEFWLLNYIEWPPDAEWNQSHRDFFMSASQEMKIPIYEKLKIIRTIYNKEGRGSILNYLCNDTNNLLEEMNAIIRKLSSKILIDEISHSNEKSILKHKTPLGGISSPFLLQKYI</sequence>
<keyword evidence="2" id="KW-1185">Reference proteome</keyword>
<reference evidence="1 2" key="1">
    <citation type="journal article" date="2016" name="Sci. Rep.">
        <title>Metabolic traits of an uncultured archaeal lineage -MSBL1- from brine pools of the Red Sea.</title>
        <authorList>
            <person name="Mwirichia R."/>
            <person name="Alam I."/>
            <person name="Rashid M."/>
            <person name="Vinu M."/>
            <person name="Ba-Alawi W."/>
            <person name="Anthony Kamau A."/>
            <person name="Kamanda Ngugi D."/>
            <person name="Goker M."/>
            <person name="Klenk H.P."/>
            <person name="Bajic V."/>
            <person name="Stingl U."/>
        </authorList>
    </citation>
    <scope>NUCLEOTIDE SEQUENCE [LARGE SCALE GENOMIC DNA]</scope>
    <source>
        <strain evidence="1">SCGC-AAA261D19</strain>
    </source>
</reference>
<dbReference type="Gene3D" id="1.10.10.10">
    <property type="entry name" value="Winged helix-like DNA-binding domain superfamily/Winged helix DNA-binding domain"/>
    <property type="match status" value="1"/>
</dbReference>
<name>A0A133V6W3_9EURY</name>